<dbReference type="PANTHER" id="PTHR33595">
    <property type="entry name" value="VON WILLEBRAND FACTOR A DOMAIN PROTEIN"/>
    <property type="match status" value="1"/>
</dbReference>
<protein>
    <submittedName>
        <fullName evidence="3">Uncharacterized protein LOC111317314</fullName>
    </submittedName>
</protein>
<reference evidence="3" key="1">
    <citation type="submission" date="2025-08" db="UniProtKB">
        <authorList>
            <consortium name="RefSeq"/>
        </authorList>
    </citation>
    <scope>IDENTIFICATION</scope>
    <source>
        <tissue evidence="3">Fruit stalk</tissue>
    </source>
</reference>
<dbReference type="GeneID" id="111317314"/>
<sequence length="274" mass="30385">MEGEDPWSMLKCAGGVQNKTITNRTMLRFRPIAPKPVTGDSVSRDSMFSNKNLVVASKRAKRKYVRLIPEEADLEKSMVGEGSLGVVDDLNPTVGNNYYFQEQESPSMCLKLKKVVADDVAMMGLSDQTALVTSPRKRTTVMESWVKVESVTDTCMDEGEMRNCTDFEKMKNLEKDTCPGFVSDTLNRVFWVNQAFKNMVGVDAEGVETAIGLVVKDGFMFPHGAFSCRVGLQYGDGKDKSRKHSTMVPCDVWKMSCGGFAWRLDVKAALSLGL</sequence>
<dbReference type="AlphaFoldDB" id="A0A6P6BEL6"/>
<evidence type="ECO:0000313" key="2">
    <source>
        <dbReference type="Proteomes" id="UP000515121"/>
    </source>
</evidence>
<evidence type="ECO:0000259" key="1">
    <source>
        <dbReference type="Pfam" id="PF25821"/>
    </source>
</evidence>
<feature type="domain" description="DUF7950" evidence="1">
    <location>
        <begin position="142"/>
        <end position="271"/>
    </location>
</feature>
<gene>
    <name evidence="3" type="primary">LOC111317314</name>
</gene>
<organism evidence="2 3">
    <name type="scientific">Durio zibethinus</name>
    <name type="common">Durian</name>
    <dbReference type="NCBI Taxonomy" id="66656"/>
    <lineage>
        <taxon>Eukaryota</taxon>
        <taxon>Viridiplantae</taxon>
        <taxon>Streptophyta</taxon>
        <taxon>Embryophyta</taxon>
        <taxon>Tracheophyta</taxon>
        <taxon>Spermatophyta</taxon>
        <taxon>Magnoliopsida</taxon>
        <taxon>eudicotyledons</taxon>
        <taxon>Gunneridae</taxon>
        <taxon>Pentapetalae</taxon>
        <taxon>rosids</taxon>
        <taxon>malvids</taxon>
        <taxon>Malvales</taxon>
        <taxon>Malvaceae</taxon>
        <taxon>Helicteroideae</taxon>
        <taxon>Durio</taxon>
    </lineage>
</organism>
<dbReference type="RefSeq" id="XP_022775510.1">
    <property type="nucleotide sequence ID" value="XM_022919775.1"/>
</dbReference>
<dbReference type="InterPro" id="IPR057710">
    <property type="entry name" value="DUF7950"/>
</dbReference>
<accession>A0A6P6BEL6</accession>
<proteinExistence type="predicted"/>
<dbReference type="Proteomes" id="UP000515121">
    <property type="component" value="Unplaced"/>
</dbReference>
<name>A0A6P6BEL6_DURZI</name>
<dbReference type="OrthoDB" id="1898295at2759"/>
<dbReference type="Pfam" id="PF25821">
    <property type="entry name" value="DUF7950"/>
    <property type="match status" value="1"/>
</dbReference>
<keyword evidence="2" id="KW-1185">Reference proteome</keyword>
<evidence type="ECO:0000313" key="3">
    <source>
        <dbReference type="RefSeq" id="XP_022775510.1"/>
    </source>
</evidence>
<dbReference type="KEGG" id="dzi:111317314"/>
<dbReference type="PANTHER" id="PTHR33595:SF26">
    <property type="entry name" value="(RAPE) HYPOTHETICAL PROTEIN"/>
    <property type="match status" value="1"/>
</dbReference>